<evidence type="ECO:0000313" key="7">
    <source>
        <dbReference type="EMBL" id="NMG03540.1"/>
    </source>
</evidence>
<dbReference type="GO" id="GO:0016020">
    <property type="term" value="C:membrane"/>
    <property type="evidence" value="ECO:0007669"/>
    <property type="project" value="GOC"/>
</dbReference>
<dbReference type="CDD" id="cd07398">
    <property type="entry name" value="MPP_YbbF-LpxH"/>
    <property type="match status" value="1"/>
</dbReference>
<dbReference type="Gene3D" id="3.60.21.10">
    <property type="match status" value="1"/>
</dbReference>
<dbReference type="Pfam" id="PF00149">
    <property type="entry name" value="Metallophos"/>
    <property type="match status" value="1"/>
</dbReference>
<dbReference type="AlphaFoldDB" id="A0A972FF10"/>
<keyword evidence="5" id="KW-0464">Manganese</keyword>
<evidence type="ECO:0000256" key="2">
    <source>
        <dbReference type="ARBA" id="ARBA00022519"/>
    </source>
</evidence>
<dbReference type="InterPro" id="IPR029052">
    <property type="entry name" value="Metallo-depent_PP-like"/>
</dbReference>
<sequence length="314" mass="35679">MRQVRSIFISDVHLGTRACQAERLLAFLRDHDAQNLYLIGDIVDFWAMSRSIHWTESHNTVVQKILRRARHGEHVVFIPGNHDEALREYVGVTFGDIRVATEWIHEAADGRRYWLVHGDEYDQVTRHHRWVAILGDVGYNALVSVNHWLSRLRRLLRVPGYWSLAGYAKQKVKKAVGFIFDFERSLAHAAELRGVDGVICGHIHWPEDRMIGTVRYLNCGDWVDTCSAVVEHLDGRFEIVRWHERDWSVDADMESEPAPGTMPEPVLMAAMEHASIPAESRFVRRSGKSCSKTSEDVLSAGSALMGAADNSQST</sequence>
<evidence type="ECO:0000256" key="3">
    <source>
        <dbReference type="ARBA" id="ARBA00022723"/>
    </source>
</evidence>
<keyword evidence="1" id="KW-1003">Cell membrane</keyword>
<evidence type="ECO:0000256" key="5">
    <source>
        <dbReference type="ARBA" id="ARBA00023211"/>
    </source>
</evidence>
<evidence type="ECO:0000256" key="4">
    <source>
        <dbReference type="ARBA" id="ARBA00023136"/>
    </source>
</evidence>
<evidence type="ECO:0000313" key="8">
    <source>
        <dbReference type="Proteomes" id="UP000599523"/>
    </source>
</evidence>
<dbReference type="GO" id="GO:0009245">
    <property type="term" value="P:lipid A biosynthetic process"/>
    <property type="evidence" value="ECO:0007669"/>
    <property type="project" value="TreeGrafter"/>
</dbReference>
<evidence type="ECO:0000259" key="6">
    <source>
        <dbReference type="Pfam" id="PF00149"/>
    </source>
</evidence>
<proteinExistence type="predicted"/>
<protein>
    <submittedName>
        <fullName evidence="7">UDP-2,3-diacylglucosamine diphosphatase</fullName>
    </submittedName>
</protein>
<gene>
    <name evidence="7" type="ORF">GPA21_11225</name>
</gene>
<dbReference type="PANTHER" id="PTHR34990:SF2">
    <property type="entry name" value="BLL8164 PROTEIN"/>
    <property type="match status" value="1"/>
</dbReference>
<dbReference type="InterPro" id="IPR043461">
    <property type="entry name" value="LpxH-like"/>
</dbReference>
<organism evidence="7 8">
    <name type="scientific">Azoarcus taiwanensis</name>
    <dbReference type="NCBI Taxonomy" id="666964"/>
    <lineage>
        <taxon>Bacteria</taxon>
        <taxon>Pseudomonadati</taxon>
        <taxon>Pseudomonadota</taxon>
        <taxon>Betaproteobacteria</taxon>
        <taxon>Rhodocyclales</taxon>
        <taxon>Zoogloeaceae</taxon>
        <taxon>Azoarcus</taxon>
    </lineage>
</organism>
<dbReference type="RefSeq" id="WP_168988257.1">
    <property type="nucleotide sequence ID" value="NZ_CAWPHM010000288.1"/>
</dbReference>
<name>A0A972FF10_9RHOO</name>
<evidence type="ECO:0000256" key="1">
    <source>
        <dbReference type="ARBA" id="ARBA00022475"/>
    </source>
</evidence>
<comment type="caution">
    <text evidence="7">The sequence shown here is derived from an EMBL/GenBank/DDBJ whole genome shotgun (WGS) entry which is preliminary data.</text>
</comment>
<keyword evidence="3" id="KW-0479">Metal-binding</keyword>
<keyword evidence="2" id="KW-0997">Cell inner membrane</keyword>
<dbReference type="Proteomes" id="UP000599523">
    <property type="component" value="Unassembled WGS sequence"/>
</dbReference>
<feature type="domain" description="Calcineurin-like phosphoesterase" evidence="6">
    <location>
        <begin position="7"/>
        <end position="206"/>
    </location>
</feature>
<dbReference type="GO" id="GO:0046872">
    <property type="term" value="F:metal ion binding"/>
    <property type="evidence" value="ECO:0007669"/>
    <property type="project" value="UniProtKB-KW"/>
</dbReference>
<keyword evidence="8" id="KW-1185">Reference proteome</keyword>
<dbReference type="SUPFAM" id="SSF56300">
    <property type="entry name" value="Metallo-dependent phosphatases"/>
    <property type="match status" value="1"/>
</dbReference>
<keyword evidence="4" id="KW-0472">Membrane</keyword>
<dbReference type="GO" id="GO:0008758">
    <property type="term" value="F:UDP-2,3-diacylglucosamine hydrolase activity"/>
    <property type="evidence" value="ECO:0007669"/>
    <property type="project" value="TreeGrafter"/>
</dbReference>
<accession>A0A972FF10</accession>
<dbReference type="EMBL" id="WTVM01000061">
    <property type="protein sequence ID" value="NMG03540.1"/>
    <property type="molecule type" value="Genomic_DNA"/>
</dbReference>
<dbReference type="PANTHER" id="PTHR34990">
    <property type="entry name" value="UDP-2,3-DIACYLGLUCOSAMINE HYDROLASE-RELATED"/>
    <property type="match status" value="1"/>
</dbReference>
<dbReference type="InterPro" id="IPR004843">
    <property type="entry name" value="Calcineurin-like_PHP"/>
</dbReference>
<reference evidence="7" key="1">
    <citation type="submission" date="2019-12" db="EMBL/GenBank/DDBJ databases">
        <title>Comparative genomics gives insights into the taxonomy of the Azoarcus-Aromatoleum group and reveals separate origins of nif in the plant-associated Azoarcus and non-plant-associated Aromatoleum sub-groups.</title>
        <authorList>
            <person name="Lafos M."/>
            <person name="Maluk M."/>
            <person name="Batista M."/>
            <person name="Junghare M."/>
            <person name="Carmona M."/>
            <person name="Faoro H."/>
            <person name="Cruz L.M."/>
            <person name="Battistoni F."/>
            <person name="De Souza E."/>
            <person name="Pedrosa F."/>
            <person name="Chen W.-M."/>
            <person name="Poole P.S."/>
            <person name="Dixon R.A."/>
            <person name="James E.K."/>
        </authorList>
    </citation>
    <scope>NUCLEOTIDE SEQUENCE</scope>
    <source>
        <strain evidence="7">NSC3</strain>
    </source>
</reference>